<keyword evidence="4 5" id="KW-0413">Isomerase</keyword>
<evidence type="ECO:0000256" key="7">
    <source>
        <dbReference type="PIRSR" id="PIRSR600821-52"/>
    </source>
</evidence>
<comment type="pathway">
    <text evidence="5">Amino-acid biosynthesis; D-alanine biosynthesis; D-alanine from L-alanine: step 1/1.</text>
</comment>
<feature type="active site" description="Proton acceptor; specific for L-alanine" evidence="5">
    <location>
        <position position="274"/>
    </location>
</feature>
<comment type="similarity">
    <text evidence="5">Belongs to the alanine racemase family.</text>
</comment>
<dbReference type="SMART" id="SM01005">
    <property type="entry name" value="Ala_racemase_C"/>
    <property type="match status" value="1"/>
</dbReference>
<dbReference type="InterPro" id="IPR029066">
    <property type="entry name" value="PLP-binding_barrel"/>
</dbReference>
<dbReference type="PROSITE" id="PS00395">
    <property type="entry name" value="ALANINE_RACEMASE"/>
    <property type="match status" value="1"/>
</dbReference>
<name>A0A9D1KR88_9FIRM</name>
<evidence type="ECO:0000313" key="9">
    <source>
        <dbReference type="EMBL" id="HIT85367.1"/>
    </source>
</evidence>
<dbReference type="PANTHER" id="PTHR30511">
    <property type="entry name" value="ALANINE RACEMASE"/>
    <property type="match status" value="1"/>
</dbReference>
<comment type="caution">
    <text evidence="9">The sequence shown here is derived from an EMBL/GenBank/DDBJ whole genome shotgun (WGS) entry which is preliminary data.</text>
</comment>
<dbReference type="InterPro" id="IPR000821">
    <property type="entry name" value="Ala_racemase"/>
</dbReference>
<dbReference type="InterPro" id="IPR020622">
    <property type="entry name" value="Ala_racemase_pyridoxalP-BS"/>
</dbReference>
<reference evidence="9" key="2">
    <citation type="journal article" date="2021" name="PeerJ">
        <title>Extensive microbial diversity within the chicken gut microbiome revealed by metagenomics and culture.</title>
        <authorList>
            <person name="Gilroy R."/>
            <person name="Ravi A."/>
            <person name="Getino M."/>
            <person name="Pursley I."/>
            <person name="Horton D.L."/>
            <person name="Alikhan N.F."/>
            <person name="Baker D."/>
            <person name="Gharbi K."/>
            <person name="Hall N."/>
            <person name="Watson M."/>
            <person name="Adriaenssens E.M."/>
            <person name="Foster-Nyarko E."/>
            <person name="Jarju S."/>
            <person name="Secka A."/>
            <person name="Antonio M."/>
            <person name="Oren A."/>
            <person name="Chaudhuri R.R."/>
            <person name="La Ragione R."/>
            <person name="Hildebrand F."/>
            <person name="Pallen M.J."/>
        </authorList>
    </citation>
    <scope>NUCLEOTIDE SEQUENCE</scope>
    <source>
        <strain evidence="9">CHK181-108</strain>
    </source>
</reference>
<feature type="binding site" evidence="5 7">
    <location>
        <position position="139"/>
    </location>
    <ligand>
        <name>substrate</name>
    </ligand>
</feature>
<dbReference type="GO" id="GO:0005829">
    <property type="term" value="C:cytosol"/>
    <property type="evidence" value="ECO:0007669"/>
    <property type="project" value="TreeGrafter"/>
</dbReference>
<evidence type="ECO:0000256" key="3">
    <source>
        <dbReference type="ARBA" id="ARBA00022898"/>
    </source>
</evidence>
<evidence type="ECO:0000259" key="8">
    <source>
        <dbReference type="SMART" id="SM01005"/>
    </source>
</evidence>
<evidence type="ECO:0000313" key="10">
    <source>
        <dbReference type="Proteomes" id="UP000824165"/>
    </source>
</evidence>
<dbReference type="EMBL" id="DVLU01000054">
    <property type="protein sequence ID" value="HIT85367.1"/>
    <property type="molecule type" value="Genomic_DNA"/>
</dbReference>
<dbReference type="InterPro" id="IPR009006">
    <property type="entry name" value="Ala_racemase/Decarboxylase_C"/>
</dbReference>
<reference evidence="9" key="1">
    <citation type="submission" date="2020-10" db="EMBL/GenBank/DDBJ databases">
        <authorList>
            <person name="Gilroy R."/>
        </authorList>
    </citation>
    <scope>NUCLEOTIDE SEQUENCE</scope>
    <source>
        <strain evidence="9">CHK181-108</strain>
    </source>
</reference>
<dbReference type="GO" id="GO:0009252">
    <property type="term" value="P:peptidoglycan biosynthetic process"/>
    <property type="evidence" value="ECO:0007669"/>
    <property type="project" value="TreeGrafter"/>
</dbReference>
<dbReference type="Pfam" id="PF00842">
    <property type="entry name" value="Ala_racemase_C"/>
    <property type="match status" value="1"/>
</dbReference>
<dbReference type="GO" id="GO:0030170">
    <property type="term" value="F:pyridoxal phosphate binding"/>
    <property type="evidence" value="ECO:0007669"/>
    <property type="project" value="UniProtKB-UniRule"/>
</dbReference>
<dbReference type="InterPro" id="IPR001608">
    <property type="entry name" value="Ala_racemase_N"/>
</dbReference>
<evidence type="ECO:0000256" key="5">
    <source>
        <dbReference type="HAMAP-Rule" id="MF_01201"/>
    </source>
</evidence>
<comment type="function">
    <text evidence="5">Catalyzes the interconversion of L-alanine and D-alanine. May also act on other amino acids.</text>
</comment>
<dbReference type="SUPFAM" id="SSF51419">
    <property type="entry name" value="PLP-binding barrel"/>
    <property type="match status" value="1"/>
</dbReference>
<evidence type="ECO:0000256" key="6">
    <source>
        <dbReference type="PIRSR" id="PIRSR600821-50"/>
    </source>
</evidence>
<dbReference type="EC" id="5.1.1.1" evidence="5"/>
<accession>A0A9D1KR88</accession>
<feature type="active site" description="Proton acceptor; specific for D-alanine" evidence="5">
    <location>
        <position position="41"/>
    </location>
</feature>
<dbReference type="GO" id="GO:0030632">
    <property type="term" value="P:D-alanine biosynthetic process"/>
    <property type="evidence" value="ECO:0007669"/>
    <property type="project" value="UniProtKB-UniRule"/>
</dbReference>
<dbReference type="HAMAP" id="MF_01201">
    <property type="entry name" value="Ala_racemase"/>
    <property type="match status" value="1"/>
</dbReference>
<dbReference type="Gene3D" id="3.20.20.10">
    <property type="entry name" value="Alanine racemase"/>
    <property type="match status" value="1"/>
</dbReference>
<dbReference type="AlphaFoldDB" id="A0A9D1KR88"/>
<feature type="binding site" evidence="5 7">
    <location>
        <position position="322"/>
    </location>
    <ligand>
        <name>substrate</name>
    </ligand>
</feature>
<dbReference type="NCBIfam" id="TIGR00492">
    <property type="entry name" value="alr"/>
    <property type="match status" value="1"/>
</dbReference>
<dbReference type="GO" id="GO:0008784">
    <property type="term" value="F:alanine racemase activity"/>
    <property type="evidence" value="ECO:0007669"/>
    <property type="project" value="UniProtKB-UniRule"/>
</dbReference>
<feature type="domain" description="Alanine racemase C-terminal" evidence="8">
    <location>
        <begin position="253"/>
        <end position="378"/>
    </location>
</feature>
<gene>
    <name evidence="9" type="primary">alr</name>
    <name evidence="9" type="ORF">IAA60_05620</name>
</gene>
<dbReference type="CDD" id="cd00430">
    <property type="entry name" value="PLPDE_III_AR"/>
    <property type="match status" value="1"/>
</dbReference>
<evidence type="ECO:0000256" key="2">
    <source>
        <dbReference type="ARBA" id="ARBA00001933"/>
    </source>
</evidence>
<proteinExistence type="inferred from homology"/>
<dbReference type="FunFam" id="2.40.37.10:FF:000006">
    <property type="entry name" value="Alanine racemase"/>
    <property type="match status" value="1"/>
</dbReference>
<dbReference type="FunFam" id="3.20.20.10:FF:000002">
    <property type="entry name" value="Alanine racemase"/>
    <property type="match status" value="1"/>
</dbReference>
<feature type="modified residue" description="N6-(pyridoxal phosphate)lysine" evidence="5 6">
    <location>
        <position position="41"/>
    </location>
</feature>
<dbReference type="Proteomes" id="UP000824165">
    <property type="component" value="Unassembled WGS sequence"/>
</dbReference>
<evidence type="ECO:0000256" key="4">
    <source>
        <dbReference type="ARBA" id="ARBA00023235"/>
    </source>
</evidence>
<comment type="catalytic activity">
    <reaction evidence="1 5">
        <text>L-alanine = D-alanine</text>
        <dbReference type="Rhea" id="RHEA:20249"/>
        <dbReference type="ChEBI" id="CHEBI:57416"/>
        <dbReference type="ChEBI" id="CHEBI:57972"/>
        <dbReference type="EC" id="5.1.1.1"/>
    </reaction>
</comment>
<sequence length="391" mass="43624">MRYGNMEKRTWAEVDLDAIAHNMREIRRITDKNAQIMAVVKADAYGHGFLETAKTLLENGADRLAVAVLQEGKQLRSRGVDVPILILGASAPEDADDLINFDITPNVFDLEFAKALSYAAEKKEKVTKVHIKVDTGMSRIGFVADDGDNKEIVNEILKVARLPYIEIEGIFSHFATSDETDGAYTRLQFKRFMSVVNALEERGLKIPIKHICNSAGIMMYPEMHLDMVRPGVILYGMYPSNEVDKSRLDLIPAMTLKSRITLVKEVGAGRGVSYGKEYITDKPTKIATVPIGYADGYLRKTAKEGRMLVHGVKVPIIGRICMDQCMIDVTNVHNIDKGDEVIIFGREGVTIDDLAGWLDTINYEIACVIGKRIPRIYTRNGKAVKVLNYLL</sequence>
<dbReference type="InterPro" id="IPR011079">
    <property type="entry name" value="Ala_racemase_C"/>
</dbReference>
<evidence type="ECO:0000256" key="1">
    <source>
        <dbReference type="ARBA" id="ARBA00000316"/>
    </source>
</evidence>
<dbReference type="Pfam" id="PF01168">
    <property type="entry name" value="Ala_racemase_N"/>
    <property type="match status" value="1"/>
</dbReference>
<dbReference type="PRINTS" id="PR00992">
    <property type="entry name" value="ALARACEMASE"/>
</dbReference>
<dbReference type="SUPFAM" id="SSF50621">
    <property type="entry name" value="Alanine racemase C-terminal domain-like"/>
    <property type="match status" value="1"/>
</dbReference>
<organism evidence="9 10">
    <name type="scientific">Candidatus Ornithomonoglobus intestinigallinarum</name>
    <dbReference type="NCBI Taxonomy" id="2840894"/>
    <lineage>
        <taxon>Bacteria</taxon>
        <taxon>Bacillati</taxon>
        <taxon>Bacillota</taxon>
        <taxon>Clostridia</taxon>
        <taxon>Candidatus Ornithomonoglobus</taxon>
    </lineage>
</organism>
<comment type="cofactor">
    <cofactor evidence="2 5 6">
        <name>pyridoxal 5'-phosphate</name>
        <dbReference type="ChEBI" id="CHEBI:597326"/>
    </cofactor>
</comment>
<dbReference type="PANTHER" id="PTHR30511:SF0">
    <property type="entry name" value="ALANINE RACEMASE, CATABOLIC-RELATED"/>
    <property type="match status" value="1"/>
</dbReference>
<protein>
    <recommendedName>
        <fullName evidence="5">Alanine racemase</fullName>
        <ecNumber evidence="5">5.1.1.1</ecNumber>
    </recommendedName>
</protein>
<keyword evidence="3 5" id="KW-0663">Pyridoxal phosphate</keyword>
<dbReference type="Gene3D" id="2.40.37.10">
    <property type="entry name" value="Lyase, Ornithine Decarboxylase, Chain A, domain 1"/>
    <property type="match status" value="1"/>
</dbReference>